<dbReference type="Proteomes" id="UP000612362">
    <property type="component" value="Unassembled WGS sequence"/>
</dbReference>
<accession>A0A8J3HY65</accession>
<dbReference type="AlphaFoldDB" id="A0A8J3HY65"/>
<keyword evidence="1" id="KW-0812">Transmembrane</keyword>
<dbReference type="EMBL" id="BNJF01000001">
    <property type="protein sequence ID" value="GHO42693.1"/>
    <property type="molecule type" value="Genomic_DNA"/>
</dbReference>
<feature type="transmembrane region" description="Helical" evidence="1">
    <location>
        <begin position="69"/>
        <end position="92"/>
    </location>
</feature>
<comment type="caution">
    <text evidence="2">The sequence shown here is derived from an EMBL/GenBank/DDBJ whole genome shotgun (WGS) entry which is preliminary data.</text>
</comment>
<evidence type="ECO:0000313" key="2">
    <source>
        <dbReference type="EMBL" id="GHO42693.1"/>
    </source>
</evidence>
<keyword evidence="1" id="KW-0472">Membrane</keyword>
<evidence type="ECO:0000313" key="3">
    <source>
        <dbReference type="Proteomes" id="UP000612362"/>
    </source>
</evidence>
<organism evidence="2 3">
    <name type="scientific">Ktedonospora formicarum</name>
    <dbReference type="NCBI Taxonomy" id="2778364"/>
    <lineage>
        <taxon>Bacteria</taxon>
        <taxon>Bacillati</taxon>
        <taxon>Chloroflexota</taxon>
        <taxon>Ktedonobacteria</taxon>
        <taxon>Ktedonobacterales</taxon>
        <taxon>Ktedonobacteraceae</taxon>
        <taxon>Ktedonospora</taxon>
    </lineage>
</organism>
<name>A0A8J3HY65_9CHLR</name>
<sequence length="94" mass="10794">MESDKFLDEQSAELQRALSEAQFVLDRIEQRKRKTLAIKKKVALFGFSFALITILYAFYSLLISGIAPWYLILVFIIVILCFIFGIFVSVTADH</sequence>
<evidence type="ECO:0008006" key="4">
    <source>
        <dbReference type="Google" id="ProtNLM"/>
    </source>
</evidence>
<dbReference type="RefSeq" id="WP_220192205.1">
    <property type="nucleotide sequence ID" value="NZ_BNJF01000001.1"/>
</dbReference>
<keyword evidence="3" id="KW-1185">Reference proteome</keyword>
<reference evidence="2" key="1">
    <citation type="submission" date="2020-10" db="EMBL/GenBank/DDBJ databases">
        <title>Taxonomic study of unclassified bacteria belonging to the class Ktedonobacteria.</title>
        <authorList>
            <person name="Yabe S."/>
            <person name="Wang C.M."/>
            <person name="Zheng Y."/>
            <person name="Sakai Y."/>
            <person name="Cavaletti L."/>
            <person name="Monciardini P."/>
            <person name="Donadio S."/>
        </authorList>
    </citation>
    <scope>NUCLEOTIDE SEQUENCE</scope>
    <source>
        <strain evidence="2">SOSP1-1</strain>
    </source>
</reference>
<proteinExistence type="predicted"/>
<protein>
    <recommendedName>
        <fullName evidence="4">Transmembrane protein</fullName>
    </recommendedName>
</protein>
<evidence type="ECO:0000256" key="1">
    <source>
        <dbReference type="SAM" id="Phobius"/>
    </source>
</evidence>
<keyword evidence="1" id="KW-1133">Transmembrane helix</keyword>
<gene>
    <name evidence="2" type="ORF">KSX_08560</name>
</gene>
<feature type="transmembrane region" description="Helical" evidence="1">
    <location>
        <begin position="42"/>
        <end position="63"/>
    </location>
</feature>